<sequence length="348" mass="40867">MVFLKYFLLNFLFLFSEKMGFANVAIFSLISLIFVLIVEIKENIYYSLALSVIFLIIIYYFPEFRFFSFSFIYAIYSKSIYNIPIFFVFLITKEINFFALSLLIVCLSQYDRELYERKVFYHREFLNFYKTNYKLQKDLKKLYLEEEKKNYDSILKEREKISKELHNSIGHTISASVLELRALEFICEDEEVKTSVIRIRENLSGGLVDIRKIIHNMYKSAFDLESSIEKIIDVPNVKSKLIYRVKTKMNENLSFDILSIVKEAFSNFIKHSNGDSFTVRIIENENSYIITIFDNGKNINIEKNDGLGILSMEEIAKKYNGLFNVIVDDGFKINIAINKGENNENLNG</sequence>
<evidence type="ECO:0000256" key="3">
    <source>
        <dbReference type="ARBA" id="ARBA00022553"/>
    </source>
</evidence>
<keyword evidence="9" id="KW-1133">Transmembrane helix</keyword>
<dbReference type="OrthoDB" id="199946at2"/>
<dbReference type="Gene3D" id="3.30.565.10">
    <property type="entry name" value="Histidine kinase-like ATPase, C-terminal domain"/>
    <property type="match status" value="1"/>
</dbReference>
<feature type="transmembrane region" description="Helical" evidence="9">
    <location>
        <begin position="20"/>
        <end position="37"/>
    </location>
</feature>
<dbReference type="EMBL" id="CP009761">
    <property type="protein sequence ID" value="AIZ36894.1"/>
    <property type="molecule type" value="Genomic_DNA"/>
</dbReference>
<dbReference type="STRING" id="33033.NW74_05875"/>
<keyword evidence="7" id="KW-0067">ATP-binding</keyword>
<dbReference type="RefSeq" id="WP_041954385.1">
    <property type="nucleotide sequence ID" value="NZ_CP009761.1"/>
</dbReference>
<dbReference type="AlphaFoldDB" id="A0A0B4S2Y2"/>
<dbReference type="Pfam" id="PF07730">
    <property type="entry name" value="HisKA_3"/>
    <property type="match status" value="1"/>
</dbReference>
<organism evidence="11 12">
    <name type="scientific">Parvimonas micra</name>
    <dbReference type="NCBI Taxonomy" id="33033"/>
    <lineage>
        <taxon>Bacteria</taxon>
        <taxon>Bacillati</taxon>
        <taxon>Bacillota</taxon>
        <taxon>Tissierellia</taxon>
        <taxon>Tissierellales</taxon>
        <taxon>Peptoniphilaceae</taxon>
        <taxon>Parvimonas</taxon>
    </lineage>
</organism>
<protein>
    <recommendedName>
        <fullName evidence="2">histidine kinase</fullName>
        <ecNumber evidence="2">2.7.13.3</ecNumber>
    </recommendedName>
</protein>
<dbReference type="SUPFAM" id="SSF55874">
    <property type="entry name" value="ATPase domain of HSP90 chaperone/DNA topoisomerase II/histidine kinase"/>
    <property type="match status" value="1"/>
</dbReference>
<proteinExistence type="predicted"/>
<dbReference type="Proteomes" id="UP000031386">
    <property type="component" value="Chromosome"/>
</dbReference>
<feature type="transmembrane region" description="Helical" evidence="9">
    <location>
        <begin position="81"/>
        <end position="107"/>
    </location>
</feature>
<dbReference type="KEGG" id="pmic:NW74_05875"/>
<dbReference type="GO" id="GO:0016020">
    <property type="term" value="C:membrane"/>
    <property type="evidence" value="ECO:0007669"/>
    <property type="project" value="InterPro"/>
</dbReference>
<reference evidence="11 12" key="1">
    <citation type="submission" date="2014-10" db="EMBL/GenBank/DDBJ databases">
        <title>Complete genome sequence of Parvimonas micra KCOM 1535 (= ChDC B708).</title>
        <authorList>
            <person name="Kook J.-K."/>
            <person name="Park S.-N."/>
            <person name="Lim Y.K."/>
            <person name="Roh H."/>
        </authorList>
    </citation>
    <scope>NUCLEOTIDE SEQUENCE [LARGE SCALE GENOMIC DNA]</scope>
    <source>
        <strain evidence="12">KCOM 1535 / ChDC B708</strain>
    </source>
</reference>
<name>A0A0B4S2Y2_9FIRM</name>
<dbReference type="GO" id="GO:0046983">
    <property type="term" value="F:protein dimerization activity"/>
    <property type="evidence" value="ECO:0007669"/>
    <property type="project" value="InterPro"/>
</dbReference>
<evidence type="ECO:0000256" key="7">
    <source>
        <dbReference type="ARBA" id="ARBA00022840"/>
    </source>
</evidence>
<evidence type="ECO:0000256" key="4">
    <source>
        <dbReference type="ARBA" id="ARBA00022679"/>
    </source>
</evidence>
<keyword evidence="4" id="KW-0808">Transferase</keyword>
<evidence type="ECO:0000313" key="12">
    <source>
        <dbReference type="Proteomes" id="UP000031386"/>
    </source>
</evidence>
<dbReference type="GO" id="GO:0005524">
    <property type="term" value="F:ATP binding"/>
    <property type="evidence" value="ECO:0007669"/>
    <property type="project" value="UniProtKB-KW"/>
</dbReference>
<feature type="domain" description="Signal transduction histidine kinase subgroup 3 dimerisation and phosphoacceptor" evidence="10">
    <location>
        <begin position="157"/>
        <end position="219"/>
    </location>
</feature>
<keyword evidence="9" id="KW-0812">Transmembrane</keyword>
<dbReference type="Gene3D" id="1.20.5.1930">
    <property type="match status" value="1"/>
</dbReference>
<evidence type="ECO:0000256" key="9">
    <source>
        <dbReference type="SAM" id="Phobius"/>
    </source>
</evidence>
<dbReference type="GO" id="GO:0000155">
    <property type="term" value="F:phosphorelay sensor kinase activity"/>
    <property type="evidence" value="ECO:0007669"/>
    <property type="project" value="InterPro"/>
</dbReference>
<keyword evidence="8" id="KW-0902">Two-component regulatory system</keyword>
<evidence type="ECO:0000256" key="6">
    <source>
        <dbReference type="ARBA" id="ARBA00022777"/>
    </source>
</evidence>
<dbReference type="EC" id="2.7.13.3" evidence="2"/>
<evidence type="ECO:0000259" key="10">
    <source>
        <dbReference type="Pfam" id="PF07730"/>
    </source>
</evidence>
<evidence type="ECO:0000256" key="8">
    <source>
        <dbReference type="ARBA" id="ARBA00023012"/>
    </source>
</evidence>
<dbReference type="InterPro" id="IPR011712">
    <property type="entry name" value="Sig_transdc_His_kin_sub3_dim/P"/>
</dbReference>
<keyword evidence="9" id="KW-0472">Membrane</keyword>
<feature type="transmembrane region" description="Helical" evidence="9">
    <location>
        <begin position="44"/>
        <end position="61"/>
    </location>
</feature>
<comment type="catalytic activity">
    <reaction evidence="1">
        <text>ATP + protein L-histidine = ADP + protein N-phospho-L-histidine.</text>
        <dbReference type="EC" id="2.7.13.3"/>
    </reaction>
</comment>
<keyword evidence="5" id="KW-0547">Nucleotide-binding</keyword>
<keyword evidence="3" id="KW-0597">Phosphoprotein</keyword>
<evidence type="ECO:0000313" key="11">
    <source>
        <dbReference type="EMBL" id="AIZ36894.1"/>
    </source>
</evidence>
<evidence type="ECO:0000256" key="5">
    <source>
        <dbReference type="ARBA" id="ARBA00022741"/>
    </source>
</evidence>
<keyword evidence="12" id="KW-1185">Reference proteome</keyword>
<dbReference type="PANTHER" id="PTHR24421:SF10">
    <property type="entry name" value="NITRATE_NITRITE SENSOR PROTEIN NARQ"/>
    <property type="match status" value="1"/>
</dbReference>
<dbReference type="InterPro" id="IPR036890">
    <property type="entry name" value="HATPase_C_sf"/>
</dbReference>
<gene>
    <name evidence="11" type="ORF">NW74_05875</name>
</gene>
<dbReference type="PANTHER" id="PTHR24421">
    <property type="entry name" value="NITRATE/NITRITE SENSOR PROTEIN NARX-RELATED"/>
    <property type="match status" value="1"/>
</dbReference>
<dbReference type="InterPro" id="IPR050482">
    <property type="entry name" value="Sensor_HK_TwoCompSys"/>
</dbReference>
<evidence type="ECO:0000256" key="2">
    <source>
        <dbReference type="ARBA" id="ARBA00012438"/>
    </source>
</evidence>
<accession>A0A0B4S2Y2</accession>
<evidence type="ECO:0000256" key="1">
    <source>
        <dbReference type="ARBA" id="ARBA00000085"/>
    </source>
</evidence>
<keyword evidence="6 11" id="KW-0418">Kinase</keyword>